<keyword evidence="10" id="KW-1185">Reference proteome</keyword>
<dbReference type="InterPro" id="IPR035967">
    <property type="entry name" value="SWAP/Surp_sf"/>
</dbReference>
<dbReference type="Gene3D" id="1.10.10.790">
    <property type="entry name" value="Surp module"/>
    <property type="match status" value="2"/>
</dbReference>
<dbReference type="EMBL" id="LFVZ01000003">
    <property type="protein sequence ID" value="KTW30360.1"/>
    <property type="molecule type" value="Genomic_DNA"/>
</dbReference>
<gene>
    <name evidence="9" type="ORF">T552_00833</name>
</gene>
<dbReference type="OrthoDB" id="447637at2759"/>
<accession>A0A0W4ZPR5</accession>
<dbReference type="AlphaFoldDB" id="A0A0W4ZPR5"/>
<keyword evidence="2" id="KW-0507">mRNA processing</keyword>
<dbReference type="InterPro" id="IPR000061">
    <property type="entry name" value="Surp"/>
</dbReference>
<dbReference type="InterPro" id="IPR045146">
    <property type="entry name" value="SF3A1"/>
</dbReference>
<evidence type="ECO:0000313" key="9">
    <source>
        <dbReference type="EMBL" id="KTW30360.1"/>
    </source>
</evidence>
<evidence type="ECO:0000256" key="3">
    <source>
        <dbReference type="ARBA" id="ARBA00022728"/>
    </source>
</evidence>
<dbReference type="PANTHER" id="PTHR15316:SF1">
    <property type="entry name" value="SPLICING FACTOR 3A SUBUNIT 1"/>
    <property type="match status" value="1"/>
</dbReference>
<dbReference type="InterPro" id="IPR022030">
    <property type="entry name" value="SF3A1_dom"/>
</dbReference>
<evidence type="ECO:0000256" key="7">
    <source>
        <dbReference type="SAM" id="MobiDB-lite"/>
    </source>
</evidence>
<proteinExistence type="predicted"/>
<sequence length="465" mass="54161">MNMAQNNNLAVTAQTNGINPLVPPLTHSDMILPPLDIREIVEKTANYVSRNGIGFEEKIREKEKNNSKFCFLNPADPYYKYYEFRLEECKKGKFLSPVVRDDSSKTAKNASKNVPDKASFLEPPKFYFSVSLPAISATDLDILKLTAQFVARNGREFQTTLSQRESRNFQFDFLRPNHSLFQYFTKLVKQYTRILIPPKNTNSILKRNIENKYQLLEVIRKRVAWQKYQEEQQKLKQEEEDREKIEYAQIDWHDFVVVETIEFTNADDQMDLPTPISLNVLQSATLEQKQMMTMYQDFNTPSEDISYNVSQSYSTQIEKAQPTHEEEGVEMDIEADSDEENEAIKERREHQAKVRLAQQQSKASLPMKIRTNYVPKALKKMENTLICPQCNLAIPSNELEEHMRIEMLDPKWKEQKAKADSKFASSNLYQEGAASNLKRMTASMYDMQGSSMSKEEMERSKRQQR</sequence>
<dbReference type="Pfam" id="PF12230">
    <property type="entry name" value="PRP21_like_P"/>
    <property type="match status" value="1"/>
</dbReference>
<evidence type="ECO:0000256" key="1">
    <source>
        <dbReference type="ARBA" id="ARBA00004123"/>
    </source>
</evidence>
<dbReference type="GO" id="GO:0005686">
    <property type="term" value="C:U2 snRNP"/>
    <property type="evidence" value="ECO:0007669"/>
    <property type="project" value="EnsemblFungi"/>
</dbReference>
<dbReference type="RefSeq" id="XP_018227151.1">
    <property type="nucleotide sequence ID" value="XM_018369432.1"/>
</dbReference>
<comment type="caution">
    <text evidence="9">The sequence shown here is derived from an EMBL/GenBank/DDBJ whole genome shotgun (WGS) entry which is preliminary data.</text>
</comment>
<comment type="subcellular location">
    <subcellularLocation>
        <location evidence="1">Nucleus</location>
    </subcellularLocation>
</comment>
<evidence type="ECO:0000259" key="8">
    <source>
        <dbReference type="PROSITE" id="PS50128"/>
    </source>
</evidence>
<dbReference type="GO" id="GO:0000381">
    <property type="term" value="P:regulation of alternative mRNA splicing, via spliceosome"/>
    <property type="evidence" value="ECO:0007669"/>
    <property type="project" value="TreeGrafter"/>
</dbReference>
<dbReference type="FunFam" id="1.10.10.790:FF:000001">
    <property type="entry name" value="Splicing factor 3a, subunit 1"/>
    <property type="match status" value="1"/>
</dbReference>
<keyword evidence="6" id="KW-0539">Nucleus</keyword>
<name>A0A0W4ZPR5_PNEC8</name>
<dbReference type="SMART" id="SM00648">
    <property type="entry name" value="SWAP"/>
    <property type="match status" value="2"/>
</dbReference>
<keyword evidence="4" id="KW-0677">Repeat</keyword>
<dbReference type="SUPFAM" id="SSF109905">
    <property type="entry name" value="Surp module (SWAP domain)"/>
    <property type="match status" value="2"/>
</dbReference>
<evidence type="ECO:0000256" key="4">
    <source>
        <dbReference type="ARBA" id="ARBA00022737"/>
    </source>
</evidence>
<dbReference type="Pfam" id="PF01805">
    <property type="entry name" value="Surp"/>
    <property type="match status" value="2"/>
</dbReference>
<evidence type="ECO:0000256" key="2">
    <source>
        <dbReference type="ARBA" id="ARBA00022664"/>
    </source>
</evidence>
<reference evidence="10" key="1">
    <citation type="journal article" date="2016" name="Nat. Commun.">
        <title>Genome analysis of three Pneumocystis species reveals adaptation mechanisms to life exclusively in mammalian hosts.</title>
        <authorList>
            <person name="Ma L."/>
            <person name="Chen Z."/>
            <person name="Huang D.W."/>
            <person name="Kutty G."/>
            <person name="Ishihara M."/>
            <person name="Wang H."/>
            <person name="Abouelleil A."/>
            <person name="Bishop L."/>
            <person name="Davey E."/>
            <person name="Deng R."/>
            <person name="Deng X."/>
            <person name="Fan L."/>
            <person name="Fantoni G."/>
            <person name="Fitzgerald M."/>
            <person name="Gogineni E."/>
            <person name="Goldberg J.M."/>
            <person name="Handley G."/>
            <person name="Hu X."/>
            <person name="Huber C."/>
            <person name="Jiao X."/>
            <person name="Jones K."/>
            <person name="Levin J.Z."/>
            <person name="Liu Y."/>
            <person name="Macdonald P."/>
            <person name="Melnikov A."/>
            <person name="Raley C."/>
            <person name="Sassi M."/>
            <person name="Sherman B.T."/>
            <person name="Song X."/>
            <person name="Sykes S."/>
            <person name="Tran B."/>
            <person name="Walsh L."/>
            <person name="Xia Y."/>
            <person name="Yang J."/>
            <person name="Young S."/>
            <person name="Zeng Q."/>
            <person name="Zheng X."/>
            <person name="Stephens R."/>
            <person name="Nusbaum C."/>
            <person name="Birren B.W."/>
            <person name="Azadi P."/>
            <person name="Lempicki R.A."/>
            <person name="Cuomo C.A."/>
            <person name="Kovacs J.A."/>
        </authorList>
    </citation>
    <scope>NUCLEOTIDE SEQUENCE [LARGE SCALE GENOMIC DNA]</scope>
    <source>
        <strain evidence="10">B80</strain>
    </source>
</reference>
<dbReference type="GO" id="GO:0045292">
    <property type="term" value="P:mRNA cis splicing, via spliceosome"/>
    <property type="evidence" value="ECO:0007669"/>
    <property type="project" value="InterPro"/>
</dbReference>
<evidence type="ECO:0000256" key="6">
    <source>
        <dbReference type="ARBA" id="ARBA00023242"/>
    </source>
</evidence>
<evidence type="ECO:0000313" key="10">
    <source>
        <dbReference type="Proteomes" id="UP000054454"/>
    </source>
</evidence>
<keyword evidence="3" id="KW-0747">Spliceosome</keyword>
<keyword evidence="5" id="KW-0508">mRNA splicing</keyword>
<dbReference type="VEuPathDB" id="FungiDB:T552_00833"/>
<feature type="region of interest" description="Disordered" evidence="7">
    <location>
        <begin position="442"/>
        <end position="465"/>
    </location>
</feature>
<feature type="domain" description="SURP motif" evidence="8">
    <location>
        <begin position="40"/>
        <end position="82"/>
    </location>
</feature>
<evidence type="ECO:0000256" key="5">
    <source>
        <dbReference type="ARBA" id="ARBA00023187"/>
    </source>
</evidence>
<dbReference type="PANTHER" id="PTHR15316">
    <property type="entry name" value="SPLICEOSOME ASSOCIATED PROTEIN 114/SWAP SPLICING FACTOR-RELATED"/>
    <property type="match status" value="1"/>
</dbReference>
<dbReference type="GO" id="GO:0071004">
    <property type="term" value="C:U2-type prespliceosome"/>
    <property type="evidence" value="ECO:0007669"/>
    <property type="project" value="TreeGrafter"/>
</dbReference>
<dbReference type="GO" id="GO:0071013">
    <property type="term" value="C:catalytic step 2 spliceosome"/>
    <property type="evidence" value="ECO:0007669"/>
    <property type="project" value="TreeGrafter"/>
</dbReference>
<dbReference type="GeneID" id="28935634"/>
<feature type="compositionally biased region" description="Basic and acidic residues" evidence="7">
    <location>
        <begin position="453"/>
        <end position="465"/>
    </location>
</feature>
<organism evidence="9 10">
    <name type="scientific">Pneumocystis carinii (strain B80)</name>
    <name type="common">Rat pneumocystis pneumonia agent</name>
    <name type="synonym">Pneumocystis carinii f. sp. carinii</name>
    <dbReference type="NCBI Taxonomy" id="1408658"/>
    <lineage>
        <taxon>Eukaryota</taxon>
        <taxon>Fungi</taxon>
        <taxon>Dikarya</taxon>
        <taxon>Ascomycota</taxon>
        <taxon>Taphrinomycotina</taxon>
        <taxon>Pneumocystomycetes</taxon>
        <taxon>Pneumocystaceae</taxon>
        <taxon>Pneumocystis</taxon>
    </lineage>
</organism>
<dbReference type="FunFam" id="1.10.10.790:FF:000002">
    <property type="entry name" value="Splicing factor 3A subunit 1"/>
    <property type="match status" value="1"/>
</dbReference>
<dbReference type="Proteomes" id="UP000054454">
    <property type="component" value="Unassembled WGS sequence"/>
</dbReference>
<dbReference type="GO" id="GO:0003723">
    <property type="term" value="F:RNA binding"/>
    <property type="evidence" value="ECO:0007669"/>
    <property type="project" value="InterPro"/>
</dbReference>
<protein>
    <recommendedName>
        <fullName evidence="8">SURP motif domain-containing protein</fullName>
    </recommendedName>
</protein>
<feature type="domain" description="SURP motif" evidence="8">
    <location>
        <begin position="142"/>
        <end position="184"/>
    </location>
</feature>
<dbReference type="PROSITE" id="PS50128">
    <property type="entry name" value="SURP"/>
    <property type="match status" value="2"/>
</dbReference>